<proteinExistence type="predicted"/>
<keyword evidence="1" id="KW-0472">Membrane</keyword>
<name>A0ABU0YFU8_9PROT</name>
<evidence type="ECO:0008006" key="4">
    <source>
        <dbReference type="Google" id="ProtNLM"/>
    </source>
</evidence>
<gene>
    <name evidence="2" type="ORF">Q8A70_02960</name>
</gene>
<accession>A0ABU0YFU8</accession>
<organism evidence="2 3">
    <name type="scientific">Dongia sedimenti</name>
    <dbReference type="NCBI Taxonomy" id="3064282"/>
    <lineage>
        <taxon>Bacteria</taxon>
        <taxon>Pseudomonadati</taxon>
        <taxon>Pseudomonadota</taxon>
        <taxon>Alphaproteobacteria</taxon>
        <taxon>Rhodospirillales</taxon>
        <taxon>Dongiaceae</taxon>
        <taxon>Dongia</taxon>
    </lineage>
</organism>
<evidence type="ECO:0000313" key="2">
    <source>
        <dbReference type="EMBL" id="MDQ7246605.1"/>
    </source>
</evidence>
<comment type="caution">
    <text evidence="2">The sequence shown here is derived from an EMBL/GenBank/DDBJ whole genome shotgun (WGS) entry which is preliminary data.</text>
</comment>
<dbReference type="RefSeq" id="WP_379953996.1">
    <property type="nucleotide sequence ID" value="NZ_JAUYVI010000001.1"/>
</dbReference>
<dbReference type="EMBL" id="JAUYVI010000001">
    <property type="protein sequence ID" value="MDQ7246605.1"/>
    <property type="molecule type" value="Genomic_DNA"/>
</dbReference>
<sequence length="66" mass="6877">MRFLVCGLVALAFGAVTFAGIGQSGLSAVAEPTGPLYSNLVIYPAVILMGCFGFWIVFSATDTSEK</sequence>
<evidence type="ECO:0000256" key="1">
    <source>
        <dbReference type="SAM" id="Phobius"/>
    </source>
</evidence>
<keyword evidence="1" id="KW-1133">Transmembrane helix</keyword>
<keyword evidence="3" id="KW-1185">Reference proteome</keyword>
<reference evidence="3" key="1">
    <citation type="submission" date="2023-08" db="EMBL/GenBank/DDBJ databases">
        <title>Rhodospirillaceae gen. nov., a novel taxon isolated from the Yangtze River Yuezi River estuary sludge.</title>
        <authorList>
            <person name="Ruan L."/>
        </authorList>
    </citation>
    <scope>NUCLEOTIDE SEQUENCE [LARGE SCALE GENOMIC DNA]</scope>
    <source>
        <strain evidence="3">R-7</strain>
    </source>
</reference>
<dbReference type="Proteomes" id="UP001230156">
    <property type="component" value="Unassembled WGS sequence"/>
</dbReference>
<evidence type="ECO:0000313" key="3">
    <source>
        <dbReference type="Proteomes" id="UP001230156"/>
    </source>
</evidence>
<protein>
    <recommendedName>
        <fullName evidence="4">DUF3098 domain-containing protein</fullName>
    </recommendedName>
</protein>
<keyword evidence="1" id="KW-0812">Transmembrane</keyword>
<feature type="transmembrane region" description="Helical" evidence="1">
    <location>
        <begin position="40"/>
        <end position="58"/>
    </location>
</feature>